<organism evidence="4 5">
    <name type="scientific">Catharus ustulatus</name>
    <name type="common">Russet-backed thrush</name>
    <name type="synonym">Hylocichla ustulatus</name>
    <dbReference type="NCBI Taxonomy" id="91951"/>
    <lineage>
        <taxon>Eukaryota</taxon>
        <taxon>Metazoa</taxon>
        <taxon>Chordata</taxon>
        <taxon>Craniata</taxon>
        <taxon>Vertebrata</taxon>
        <taxon>Euteleostomi</taxon>
        <taxon>Archelosauria</taxon>
        <taxon>Archosauria</taxon>
        <taxon>Dinosauria</taxon>
        <taxon>Saurischia</taxon>
        <taxon>Theropoda</taxon>
        <taxon>Coelurosauria</taxon>
        <taxon>Aves</taxon>
        <taxon>Neognathae</taxon>
        <taxon>Neoaves</taxon>
        <taxon>Telluraves</taxon>
        <taxon>Australaves</taxon>
        <taxon>Passeriformes</taxon>
        <taxon>Turdidae</taxon>
        <taxon>Catharus</taxon>
    </lineage>
</organism>
<proteinExistence type="predicted"/>
<dbReference type="PANTHER" id="PTHR23412">
    <property type="entry name" value="STEREOCILIN RELATED"/>
    <property type="match status" value="1"/>
</dbReference>
<feature type="region of interest" description="Disordered" evidence="3">
    <location>
        <begin position="928"/>
        <end position="961"/>
    </location>
</feature>
<evidence type="ECO:0000256" key="2">
    <source>
        <dbReference type="ARBA" id="ARBA00023180"/>
    </source>
</evidence>
<feature type="compositionally biased region" description="Low complexity" evidence="3">
    <location>
        <begin position="928"/>
        <end position="941"/>
    </location>
</feature>
<feature type="compositionally biased region" description="Polar residues" evidence="3">
    <location>
        <begin position="943"/>
        <end position="954"/>
    </location>
</feature>
<name>A0A8C3V9L0_CATUS</name>
<evidence type="ECO:0000313" key="5">
    <source>
        <dbReference type="Proteomes" id="UP000694563"/>
    </source>
</evidence>
<dbReference type="InterPro" id="IPR026664">
    <property type="entry name" value="Stereocilin-rel"/>
</dbReference>
<reference evidence="4" key="3">
    <citation type="submission" date="2025-09" db="UniProtKB">
        <authorList>
            <consortium name="Ensembl"/>
        </authorList>
    </citation>
    <scope>IDENTIFICATION</scope>
</reference>
<keyword evidence="5" id="KW-1185">Reference proteome</keyword>
<keyword evidence="1" id="KW-0732">Signal</keyword>
<dbReference type="AlphaFoldDB" id="A0A8C3V9L0"/>
<dbReference type="Ensembl" id="ENSCUST00005026421.1">
    <property type="protein sequence ID" value="ENSCUSP00005025514.1"/>
    <property type="gene ID" value="ENSCUSG00005015850.1"/>
</dbReference>
<evidence type="ECO:0000256" key="1">
    <source>
        <dbReference type="ARBA" id="ARBA00022729"/>
    </source>
</evidence>
<dbReference type="GO" id="GO:0009986">
    <property type="term" value="C:cell surface"/>
    <property type="evidence" value="ECO:0007669"/>
    <property type="project" value="TreeGrafter"/>
</dbReference>
<sequence>AANELYIYFCSNVTIPLQIFKTGMRLLTGNAFYVYYTYFSILQMSIKSYLKNLLYQPRQLLSELQQLDQHQFQTAMKYLFNSKKEHLVKIIFQSPGVNRTLFLVTLHKCFLVLSALDCVDILSQVLCVSAVNYLQPDVIGSLPNLLLEDAFRNLSSLFKDLYDRTSASTQRALYGWMNIYLYKTEFNESTSWVSAESLWILGRYMVHLPLEEILKISLNEIRLFISYDNATKQLDTVYDITPELAQALLERINLSGFDMRNTSTIYRLGLLVCFYDDLEQMDAAVARALLHQMIKCNQLRGFQAEVHELKSQLLNIAVQNQTLNDTLGSLSDAVVGLTSSQLESLSPEAVHNAVATLNQVSGWAKSQVMILSSKYLSYEKVLSFYNVSQMGALVTGIGTQSLHSMNPRELAQIIRGTTSQYLSDLSPAQQQGILRKIAASGDFSSSVKDIQGAFFKEVSLSGLWNLTGYNSSMLKQKELRSSQVKIAIASFYPNTGQLVKGVTCQVIESMDTNIFLNNFKLFEMNLYLLSPYQVNCLAWKFWEVSNATIPPFLLLHFSNNLFSPKKTDDSNKSFLHGRMSLKAMATALHRFKLCQQLNHEQKTEIKYKLLQLYGSSNNWTAETILDVGPFIALLSKEELNVLTVKVYCLGTRAPSSSEIIKLGEANVFWSVQELKCMDPGTFDKNVELLGAVSGFNSSQLTALKEKAKQVWGLLPDWRSYQIISLGRIALALTEQEITELDLHSIDTVAVLSQQTEWTLTQARAILQGFLDDSGQTISTLKSFDLVGLGAVLCALNSTEITSIRTTEFSAAIARIGLLFCTTPVLRHFKEMTESVFGAATSWNGSILQEIGTIAGGLNEDELKAFDKSLMPYFQPSAVRHIPPEIFQALSPEQIANLGPENAAMVTGSQRERLDASQLQSLGLALDGARTSSTGTQSTAGSLQEGQTPAQSSEWSPPCSCLGEGHTQVCT</sequence>
<dbReference type="PANTHER" id="PTHR23412:SF18">
    <property type="entry name" value="OTOANCORIN"/>
    <property type="match status" value="1"/>
</dbReference>
<evidence type="ECO:0000256" key="3">
    <source>
        <dbReference type="SAM" id="MobiDB-lite"/>
    </source>
</evidence>
<reference evidence="4" key="2">
    <citation type="submission" date="2025-08" db="UniProtKB">
        <authorList>
            <consortium name="Ensembl"/>
        </authorList>
    </citation>
    <scope>IDENTIFICATION</scope>
</reference>
<dbReference type="GO" id="GO:0007160">
    <property type="term" value="P:cell-matrix adhesion"/>
    <property type="evidence" value="ECO:0007669"/>
    <property type="project" value="TreeGrafter"/>
</dbReference>
<dbReference type="Proteomes" id="UP000694563">
    <property type="component" value="Chromosome 16"/>
</dbReference>
<accession>A0A8C3V9L0</accession>
<keyword evidence="2" id="KW-0325">Glycoprotein</keyword>
<reference evidence="4" key="1">
    <citation type="submission" date="2020-10" db="EMBL/GenBank/DDBJ databases">
        <title>Catharus ustulatus (Swainson's thrush) genome, bCatUst1, primary haplotype v2.</title>
        <authorList>
            <person name="Delmore K."/>
            <person name="Vafadar M."/>
            <person name="Formenti G."/>
            <person name="Chow W."/>
            <person name="Pelan S."/>
            <person name="Howe K."/>
            <person name="Rhie A."/>
            <person name="Mountcastle J."/>
            <person name="Haase B."/>
            <person name="Fedrigo O."/>
            <person name="Jarvis E.D."/>
        </authorList>
    </citation>
    <scope>NUCLEOTIDE SEQUENCE [LARGE SCALE GENOMIC DNA]</scope>
</reference>
<protein>
    <submittedName>
        <fullName evidence="4">Otoancorin</fullName>
    </submittedName>
</protein>
<evidence type="ECO:0000313" key="4">
    <source>
        <dbReference type="Ensembl" id="ENSCUSP00005025514.1"/>
    </source>
</evidence>